<accession>A0ABD1EQX0</accession>
<dbReference type="InterPro" id="IPR000859">
    <property type="entry name" value="CUB_dom"/>
</dbReference>
<protein>
    <recommendedName>
        <fullName evidence="4">CUB domain-containing protein</fullName>
    </recommendedName>
</protein>
<evidence type="ECO:0000256" key="1">
    <source>
        <dbReference type="ARBA" id="ARBA00023157"/>
    </source>
</evidence>
<organism evidence="5 6">
    <name type="scientific">Hypothenemus hampei</name>
    <name type="common">Coffee berry borer</name>
    <dbReference type="NCBI Taxonomy" id="57062"/>
    <lineage>
        <taxon>Eukaryota</taxon>
        <taxon>Metazoa</taxon>
        <taxon>Ecdysozoa</taxon>
        <taxon>Arthropoda</taxon>
        <taxon>Hexapoda</taxon>
        <taxon>Insecta</taxon>
        <taxon>Pterygota</taxon>
        <taxon>Neoptera</taxon>
        <taxon>Endopterygota</taxon>
        <taxon>Coleoptera</taxon>
        <taxon>Polyphaga</taxon>
        <taxon>Cucujiformia</taxon>
        <taxon>Curculionidae</taxon>
        <taxon>Scolytinae</taxon>
        <taxon>Hypothenemus</taxon>
    </lineage>
</organism>
<dbReference type="AlphaFoldDB" id="A0ABD1EQX0"/>
<dbReference type="InterPro" id="IPR058698">
    <property type="entry name" value="CUB_metazoa"/>
</dbReference>
<keyword evidence="1" id="KW-1015">Disulfide bond</keyword>
<reference evidence="5 6" key="1">
    <citation type="submission" date="2024-05" db="EMBL/GenBank/DDBJ databases">
        <title>Genetic variation in Jamaican populations of the coffee berry borer (Hypothenemus hampei).</title>
        <authorList>
            <person name="Errbii M."/>
            <person name="Myrie A."/>
        </authorList>
    </citation>
    <scope>NUCLEOTIDE SEQUENCE [LARGE SCALE GENOMIC DNA]</scope>
    <source>
        <strain evidence="5">JA-Hopewell-2020-01-JO</strain>
        <tissue evidence="5">Whole body</tissue>
    </source>
</reference>
<gene>
    <name evidence="5" type="ORF">ABEB36_006555</name>
</gene>
<keyword evidence="3" id="KW-0732">Signal</keyword>
<evidence type="ECO:0000313" key="6">
    <source>
        <dbReference type="Proteomes" id="UP001566132"/>
    </source>
</evidence>
<evidence type="ECO:0000313" key="5">
    <source>
        <dbReference type="EMBL" id="KAL1501175.1"/>
    </source>
</evidence>
<comment type="caution">
    <text evidence="2">Lacks conserved residue(s) required for the propagation of feature annotation.</text>
</comment>
<dbReference type="PANTHER" id="PTHR33236:SF12">
    <property type="entry name" value="CUB DOMAIN-CONTAINING PROTEIN-RELATED"/>
    <property type="match status" value="1"/>
</dbReference>
<comment type="caution">
    <text evidence="5">The sequence shown here is derived from an EMBL/GenBank/DDBJ whole genome shotgun (WGS) entry which is preliminary data.</text>
</comment>
<name>A0ABD1EQX0_HYPHA</name>
<dbReference type="Pfam" id="PF26080">
    <property type="entry name" value="CUB_animal"/>
    <property type="match status" value="1"/>
</dbReference>
<feature type="domain" description="CUB" evidence="4">
    <location>
        <begin position="89"/>
        <end position="223"/>
    </location>
</feature>
<feature type="signal peptide" evidence="3">
    <location>
        <begin position="1"/>
        <end position="20"/>
    </location>
</feature>
<evidence type="ECO:0000259" key="4">
    <source>
        <dbReference type="PROSITE" id="PS01180"/>
    </source>
</evidence>
<dbReference type="PANTHER" id="PTHR33236">
    <property type="entry name" value="INTRAFLAGELLAR TRANSPORT PROTEIN 122 FAMILY PROTEIN-RELATED"/>
    <property type="match status" value="1"/>
</dbReference>
<dbReference type="Proteomes" id="UP001566132">
    <property type="component" value="Unassembled WGS sequence"/>
</dbReference>
<sequence>MSLLVLPLILLFNTPSLAHAGFFDLTDVEDPFALFWNLPIHQKLTQCSIDGQNRHGVCLEKNKCLLSGGTPTSTRCNFFSTCCSYETNCVRTSDKKQGFFQSGNLNLHTRIPECTYTIKLRNRNVCQVRLDFEELTLSPAVMHDPMSETRFYSCINDVLNIKPNYHKIPQLCGNNTRQHLYVHLDQNVNPVQAVTISINLAKRSNSAAEQLPHPRWKIKFTQLECPVKKQHKFDLISKSPPGALQYFTEPTGSFWSFGYDLSPNQFSYPYDEHYTIAFKRSLGSCGVKFTANYLNIANVDTSQCADYLFIPEYVPQDATTDLVVEGKSSGKVCYSDILNTPITFYSATPGPFYVNFKAKSYIPLSMAADDKLGFYIDYEILPTSRCPFIDN</sequence>
<proteinExistence type="predicted"/>
<dbReference type="EMBL" id="JBDJPC010000005">
    <property type="protein sequence ID" value="KAL1501175.1"/>
    <property type="molecule type" value="Genomic_DNA"/>
</dbReference>
<dbReference type="PROSITE" id="PS01180">
    <property type="entry name" value="CUB"/>
    <property type="match status" value="1"/>
</dbReference>
<feature type="chain" id="PRO_5044824969" description="CUB domain-containing protein" evidence="3">
    <location>
        <begin position="21"/>
        <end position="391"/>
    </location>
</feature>
<evidence type="ECO:0000256" key="3">
    <source>
        <dbReference type="SAM" id="SignalP"/>
    </source>
</evidence>
<evidence type="ECO:0000256" key="2">
    <source>
        <dbReference type="PROSITE-ProRule" id="PRU00059"/>
    </source>
</evidence>
<keyword evidence="6" id="KW-1185">Reference proteome</keyword>